<comment type="caution">
    <text evidence="13">The sequence shown here is derived from an EMBL/GenBank/DDBJ whole genome shotgun (WGS) entry which is preliminary data.</text>
</comment>
<dbReference type="EMBL" id="VNKQ01000008">
    <property type="protein sequence ID" value="KAG0649440.1"/>
    <property type="molecule type" value="Genomic_DNA"/>
</dbReference>
<dbReference type="Gene3D" id="3.30.40.10">
    <property type="entry name" value="Zinc/RING finger domain, C3HC4 (zinc finger)"/>
    <property type="match status" value="1"/>
</dbReference>
<dbReference type="PROSITE" id="PS50016">
    <property type="entry name" value="ZF_PHD_2"/>
    <property type="match status" value="1"/>
</dbReference>
<feature type="region of interest" description="Disordered" evidence="11">
    <location>
        <begin position="1"/>
        <end position="32"/>
    </location>
</feature>
<dbReference type="InterPro" id="IPR016527">
    <property type="entry name" value="ORC4"/>
</dbReference>
<evidence type="ECO:0000256" key="3">
    <source>
        <dbReference type="ARBA" id="ARBA00019083"/>
    </source>
</evidence>
<evidence type="ECO:0000259" key="12">
    <source>
        <dbReference type="PROSITE" id="PS50016"/>
    </source>
</evidence>
<evidence type="ECO:0000256" key="5">
    <source>
        <dbReference type="ARBA" id="ARBA00022723"/>
    </source>
</evidence>
<reference evidence="13" key="1">
    <citation type="submission" date="2019-07" db="EMBL/GenBank/DDBJ databases">
        <title>Hyphodiscus hymeniophilus genome sequencing and assembly.</title>
        <authorList>
            <person name="Kramer G."/>
            <person name="Nodwell J."/>
        </authorList>
    </citation>
    <scope>NUCLEOTIDE SEQUENCE</scope>
    <source>
        <strain evidence="13">ATCC 34498</strain>
    </source>
</reference>
<keyword evidence="6 10" id="KW-0863">Zinc-finger</keyword>
<evidence type="ECO:0000256" key="4">
    <source>
        <dbReference type="ARBA" id="ARBA00022705"/>
    </source>
</evidence>
<feature type="compositionally biased region" description="Polar residues" evidence="11">
    <location>
        <begin position="131"/>
        <end position="142"/>
    </location>
</feature>
<keyword evidence="8" id="KW-0238">DNA-binding</keyword>
<dbReference type="Pfam" id="PF14629">
    <property type="entry name" value="ORC4_C"/>
    <property type="match status" value="1"/>
</dbReference>
<feature type="region of interest" description="Disordered" evidence="11">
    <location>
        <begin position="234"/>
        <end position="280"/>
    </location>
</feature>
<keyword evidence="14" id="KW-1185">Reference proteome</keyword>
<dbReference type="AlphaFoldDB" id="A0A9P7AXZ1"/>
<evidence type="ECO:0000256" key="10">
    <source>
        <dbReference type="PROSITE-ProRule" id="PRU00146"/>
    </source>
</evidence>
<dbReference type="InterPro" id="IPR011011">
    <property type="entry name" value="Znf_FYVE_PHD"/>
</dbReference>
<evidence type="ECO:0000313" key="13">
    <source>
        <dbReference type="EMBL" id="KAG0649440.1"/>
    </source>
</evidence>
<gene>
    <name evidence="13" type="ORF">D0Z07_4158</name>
</gene>
<feature type="region of interest" description="Disordered" evidence="11">
    <location>
        <begin position="55"/>
        <end position="219"/>
    </location>
</feature>
<dbReference type="InterPro" id="IPR001965">
    <property type="entry name" value="Znf_PHD"/>
</dbReference>
<keyword evidence="7" id="KW-0862">Zinc</keyword>
<protein>
    <recommendedName>
        <fullName evidence="3">Origin recognition complex subunit 4</fullName>
    </recommendedName>
</protein>
<name>A0A9P7AXZ1_9HELO</name>
<dbReference type="FunFam" id="3.40.50.300:FF:001597">
    <property type="entry name" value="Origin recognition complex subunit Orc4"/>
    <property type="match status" value="1"/>
</dbReference>
<dbReference type="GO" id="GO:0008270">
    <property type="term" value="F:zinc ion binding"/>
    <property type="evidence" value="ECO:0007669"/>
    <property type="project" value="UniProtKB-KW"/>
</dbReference>
<keyword evidence="9" id="KW-0539">Nucleus</keyword>
<keyword evidence="4" id="KW-0235">DNA replication</keyword>
<dbReference type="InterPro" id="IPR017956">
    <property type="entry name" value="AT_hook_DNA-bd_motif"/>
</dbReference>
<accession>A0A9P7AXZ1</accession>
<feature type="compositionally biased region" description="Polar residues" evidence="11">
    <location>
        <begin position="158"/>
        <end position="171"/>
    </location>
</feature>
<dbReference type="InterPro" id="IPR041664">
    <property type="entry name" value="AAA_16"/>
</dbReference>
<evidence type="ECO:0000256" key="7">
    <source>
        <dbReference type="ARBA" id="ARBA00022833"/>
    </source>
</evidence>
<dbReference type="PANTHER" id="PTHR12087:SF0">
    <property type="entry name" value="ORIGIN RECOGNITION COMPLEX SUBUNIT 4"/>
    <property type="match status" value="1"/>
</dbReference>
<dbReference type="GO" id="GO:0003688">
    <property type="term" value="F:DNA replication origin binding"/>
    <property type="evidence" value="ECO:0007669"/>
    <property type="project" value="TreeGrafter"/>
</dbReference>
<dbReference type="InterPro" id="IPR027417">
    <property type="entry name" value="P-loop_NTPase"/>
</dbReference>
<evidence type="ECO:0000256" key="1">
    <source>
        <dbReference type="ARBA" id="ARBA00004123"/>
    </source>
</evidence>
<organism evidence="13 14">
    <name type="scientific">Hyphodiscus hymeniophilus</name>
    <dbReference type="NCBI Taxonomy" id="353542"/>
    <lineage>
        <taxon>Eukaryota</taxon>
        <taxon>Fungi</taxon>
        <taxon>Dikarya</taxon>
        <taxon>Ascomycota</taxon>
        <taxon>Pezizomycotina</taxon>
        <taxon>Leotiomycetes</taxon>
        <taxon>Helotiales</taxon>
        <taxon>Hyphodiscaceae</taxon>
        <taxon>Hyphodiscus</taxon>
    </lineage>
</organism>
<dbReference type="SMART" id="SM00249">
    <property type="entry name" value="PHD"/>
    <property type="match status" value="1"/>
</dbReference>
<dbReference type="InterPro" id="IPR003593">
    <property type="entry name" value="AAA+_ATPase"/>
</dbReference>
<dbReference type="PANTHER" id="PTHR12087">
    <property type="entry name" value="ORIGIN RECOGNITION COMPLEX SUBUNIT 4"/>
    <property type="match status" value="1"/>
</dbReference>
<comment type="subcellular location">
    <subcellularLocation>
        <location evidence="1">Nucleus</location>
    </subcellularLocation>
</comment>
<proteinExistence type="inferred from homology"/>
<dbReference type="InterPro" id="IPR013083">
    <property type="entry name" value="Znf_RING/FYVE/PHD"/>
</dbReference>
<dbReference type="Pfam" id="PF13191">
    <property type="entry name" value="AAA_16"/>
    <property type="match status" value="1"/>
</dbReference>
<dbReference type="CDD" id="cd00009">
    <property type="entry name" value="AAA"/>
    <property type="match status" value="1"/>
</dbReference>
<dbReference type="SUPFAM" id="SSF52540">
    <property type="entry name" value="P-loop containing nucleoside triphosphate hydrolases"/>
    <property type="match status" value="1"/>
</dbReference>
<dbReference type="SMART" id="SM00384">
    <property type="entry name" value="AT_hook"/>
    <property type="match status" value="2"/>
</dbReference>
<evidence type="ECO:0000313" key="14">
    <source>
        <dbReference type="Proteomes" id="UP000785200"/>
    </source>
</evidence>
<feature type="domain" description="PHD-type" evidence="12">
    <location>
        <begin position="383"/>
        <end position="433"/>
    </location>
</feature>
<evidence type="ECO:0000256" key="6">
    <source>
        <dbReference type="ARBA" id="ARBA00022771"/>
    </source>
</evidence>
<dbReference type="OrthoDB" id="343623at2759"/>
<dbReference type="InterPro" id="IPR019787">
    <property type="entry name" value="Znf_PHD-finger"/>
</dbReference>
<dbReference type="CDD" id="cd15492">
    <property type="entry name" value="PHD_BRPF_JADE_like"/>
    <property type="match status" value="1"/>
</dbReference>
<comment type="similarity">
    <text evidence="2">Belongs to the ORC4 family.</text>
</comment>
<dbReference type="SMART" id="SM00382">
    <property type="entry name" value="AAA"/>
    <property type="match status" value="1"/>
</dbReference>
<sequence>MSTRKRGRPSLNANNDEDELSPAKSNSAPLSAVKKRKLNTYGSKRGSNLFGTLASALGFGRSEKENVGGTEEKDELAQEEGEKDEDIWAVPDDDNDDDGNEATPKIRKREEQRATPGKGASMSHGRRMNGSAKSENIGSAKTSGKDVYEVDSTDEDASLSTRVAQTSNGKRATQRLKARVGDDDLDSDAPKRARGRPPKQLKIVSSSKKSPGTPRKRDILKKAKNLSREAAFQAMVEAGQRAAEESDGAQTTTRRRSGRSNAEVEAHEDIEDSIEGKDDAEAAVIAKGRPSKDGLEPLKDVPKGILTPTKHRALKARKSVAFEALNGIDLGFKDVPDSANKTTKSKQSRKSHESSTTTTSTKARKQVKPVGDIPQQGTELADDIACAFCKGLDSDKGNEIILCESCDFAIHLKCYGLSQVPKGDWLCRDCEPNLENDGLLATEVDGDVALGEEFDNLPEIEGLDDHLRHMQRILLDRLTGQKRIKLRGHDEEMRKVFQVVEQTVLAGEGNSMLVIGARGSGKTTLVESVISDLSTDHRENFHVVRLNGFIHTDDKLALKEIWRQLGREMDAEDEMTGKANHADTLASLLALLSHPSEISEDQANQTAKSVVFVLDEFDLFTTHPRQTLLYNLFDIAQARKAPIVVLGLTTRIDVVETLEKRVKSRFSHRYVHLSLPRSLPAFWEICKEGLLVETEDLEKEGFDDGITGEDEFVSFWRSSIEELYNNDAAFKHQLQSQFYRSKSVPAFFTSCILPIANLSARNLPLTGRKFTSSVISVSPPDSKLHIIQGLSELELSLLIAAARLDIILDTDTCNFAMAYDEYSSLTSRHKIQTSSAGVTALGSSAKVWSKVVAIGAWEQLADYELLVPAGFGGGSTRDSGAGGRMWKVDVGLEEIAGSVESLSGVMAKWCREI</sequence>
<feature type="region of interest" description="Disordered" evidence="11">
    <location>
        <begin position="333"/>
        <end position="374"/>
    </location>
</feature>
<evidence type="ECO:0000256" key="9">
    <source>
        <dbReference type="ARBA" id="ARBA00023242"/>
    </source>
</evidence>
<dbReference type="Pfam" id="PF00628">
    <property type="entry name" value="PHD"/>
    <property type="match status" value="1"/>
</dbReference>
<evidence type="ECO:0000256" key="11">
    <source>
        <dbReference type="SAM" id="MobiDB-lite"/>
    </source>
</evidence>
<dbReference type="InterPro" id="IPR032705">
    <property type="entry name" value="ORC4_C"/>
</dbReference>
<keyword evidence="5" id="KW-0479">Metal-binding</keyword>
<evidence type="ECO:0000256" key="8">
    <source>
        <dbReference type="ARBA" id="ARBA00023125"/>
    </source>
</evidence>
<dbReference type="GO" id="GO:0005664">
    <property type="term" value="C:nuclear origin of replication recognition complex"/>
    <property type="evidence" value="ECO:0007669"/>
    <property type="project" value="TreeGrafter"/>
</dbReference>
<dbReference type="SUPFAM" id="SSF57903">
    <property type="entry name" value="FYVE/PHD zinc finger"/>
    <property type="match status" value="1"/>
</dbReference>
<evidence type="ECO:0000256" key="2">
    <source>
        <dbReference type="ARBA" id="ARBA00005334"/>
    </source>
</evidence>
<feature type="compositionally biased region" description="Acidic residues" evidence="11">
    <location>
        <begin position="72"/>
        <end position="100"/>
    </location>
</feature>
<dbReference type="Proteomes" id="UP000785200">
    <property type="component" value="Unassembled WGS sequence"/>
</dbReference>
<dbReference type="GO" id="GO:0006270">
    <property type="term" value="P:DNA replication initiation"/>
    <property type="evidence" value="ECO:0007669"/>
    <property type="project" value="TreeGrafter"/>
</dbReference>
<dbReference type="Gene3D" id="3.40.50.300">
    <property type="entry name" value="P-loop containing nucleotide triphosphate hydrolases"/>
    <property type="match status" value="1"/>
</dbReference>